<organism evidence="2 3">
    <name type="scientific">Rhododendron griersonianum</name>
    <dbReference type="NCBI Taxonomy" id="479676"/>
    <lineage>
        <taxon>Eukaryota</taxon>
        <taxon>Viridiplantae</taxon>
        <taxon>Streptophyta</taxon>
        <taxon>Embryophyta</taxon>
        <taxon>Tracheophyta</taxon>
        <taxon>Spermatophyta</taxon>
        <taxon>Magnoliopsida</taxon>
        <taxon>eudicotyledons</taxon>
        <taxon>Gunneridae</taxon>
        <taxon>Pentapetalae</taxon>
        <taxon>asterids</taxon>
        <taxon>Ericales</taxon>
        <taxon>Ericaceae</taxon>
        <taxon>Ericoideae</taxon>
        <taxon>Rhodoreae</taxon>
        <taxon>Rhododendron</taxon>
    </lineage>
</organism>
<protein>
    <submittedName>
        <fullName evidence="2">Uncharacterized protein</fullName>
    </submittedName>
</protein>
<sequence>MVTQFVSFKSPEDIFGSRRKLDQLLKKGSGPQSFQLACGQCFCFFSPIASWTRLDNLLVSARMFPDSVIFWCQAALQNAVAEQSNPSSESSCENQRIIWGVEP</sequence>
<reference evidence="2" key="1">
    <citation type="submission" date="2020-08" db="EMBL/GenBank/DDBJ databases">
        <title>Plant Genome Project.</title>
        <authorList>
            <person name="Zhang R.-G."/>
        </authorList>
    </citation>
    <scope>NUCLEOTIDE SEQUENCE</scope>
    <source>
        <strain evidence="2">WSP0</strain>
        <tissue evidence="2">Leaf</tissue>
    </source>
</reference>
<comment type="caution">
    <text evidence="2">The sequence shown here is derived from an EMBL/GenBank/DDBJ whole genome shotgun (WGS) entry which is preliminary data.</text>
</comment>
<evidence type="ECO:0000313" key="3">
    <source>
        <dbReference type="Proteomes" id="UP000823749"/>
    </source>
</evidence>
<dbReference type="AlphaFoldDB" id="A0AAV6HPM1"/>
<name>A0AAV6HPM1_9ERIC</name>
<dbReference type="EMBL" id="JACTNZ010000015">
    <property type="protein sequence ID" value="KAG5513101.1"/>
    <property type="molecule type" value="Genomic_DNA"/>
</dbReference>
<dbReference type="Proteomes" id="UP000823749">
    <property type="component" value="Unassembled WGS sequence"/>
</dbReference>
<evidence type="ECO:0000313" key="2">
    <source>
        <dbReference type="EMBL" id="KAG5513101.1"/>
    </source>
</evidence>
<feature type="region of interest" description="Disordered" evidence="1">
    <location>
        <begin position="83"/>
        <end position="103"/>
    </location>
</feature>
<feature type="compositionally biased region" description="Polar residues" evidence="1">
    <location>
        <begin position="83"/>
        <end position="94"/>
    </location>
</feature>
<evidence type="ECO:0000256" key="1">
    <source>
        <dbReference type="SAM" id="MobiDB-lite"/>
    </source>
</evidence>
<proteinExistence type="predicted"/>
<keyword evidence="3" id="KW-1185">Reference proteome</keyword>
<accession>A0AAV6HPM1</accession>
<gene>
    <name evidence="2" type="ORF">RHGRI_038488</name>
</gene>